<dbReference type="PROSITE" id="PS51186">
    <property type="entry name" value="GNAT"/>
    <property type="match status" value="1"/>
</dbReference>
<dbReference type="HOGENOM" id="CLU_013985_19_1_9"/>
<comment type="caution">
    <text evidence="2">The sequence shown here is derived from an EMBL/GenBank/DDBJ whole genome shotgun (WGS) entry which is preliminary data.</text>
</comment>
<name>N9XWH9_9CLOT</name>
<dbReference type="Gene3D" id="3.40.630.30">
    <property type="match status" value="1"/>
</dbReference>
<dbReference type="InterPro" id="IPR016181">
    <property type="entry name" value="Acyl_CoA_acyltransferase"/>
</dbReference>
<dbReference type="AlphaFoldDB" id="N9XWH9"/>
<dbReference type="SUPFAM" id="SSF55729">
    <property type="entry name" value="Acyl-CoA N-acyltransferases (Nat)"/>
    <property type="match status" value="1"/>
</dbReference>
<dbReference type="CDD" id="cd04301">
    <property type="entry name" value="NAT_SF"/>
    <property type="match status" value="1"/>
</dbReference>
<protein>
    <recommendedName>
        <fullName evidence="1">N-acetyltransferase domain-containing protein</fullName>
    </recommendedName>
</protein>
<dbReference type="GO" id="GO:0016747">
    <property type="term" value="F:acyltransferase activity, transferring groups other than amino-acyl groups"/>
    <property type="evidence" value="ECO:0007669"/>
    <property type="project" value="InterPro"/>
</dbReference>
<accession>N9XWH9</accession>
<dbReference type="Pfam" id="PF00583">
    <property type="entry name" value="Acetyltransf_1"/>
    <property type="match status" value="1"/>
</dbReference>
<evidence type="ECO:0000313" key="3">
    <source>
        <dbReference type="Proteomes" id="UP000013097"/>
    </source>
</evidence>
<feature type="domain" description="N-acetyltransferase" evidence="1">
    <location>
        <begin position="6"/>
        <end position="168"/>
    </location>
</feature>
<dbReference type="PANTHER" id="PTHR43415">
    <property type="entry name" value="SPERMIDINE N(1)-ACETYLTRANSFERASE"/>
    <property type="match status" value="1"/>
</dbReference>
<dbReference type="EMBL" id="AGYT01000019">
    <property type="protein sequence ID" value="ENY99981.1"/>
    <property type="molecule type" value="Genomic_DNA"/>
</dbReference>
<organism evidence="2 3">
    <name type="scientific">Clostridium thermobutyricum</name>
    <dbReference type="NCBI Taxonomy" id="29372"/>
    <lineage>
        <taxon>Bacteria</taxon>
        <taxon>Bacillati</taxon>
        <taxon>Bacillota</taxon>
        <taxon>Clostridia</taxon>
        <taxon>Eubacteriales</taxon>
        <taxon>Clostridiaceae</taxon>
        <taxon>Clostridium</taxon>
    </lineage>
</organism>
<proteinExistence type="predicted"/>
<keyword evidence="3" id="KW-1185">Reference proteome</keyword>
<reference evidence="2 3" key="1">
    <citation type="submission" date="2013-01" db="EMBL/GenBank/DDBJ databases">
        <title>The Genome Sequence of Clostridium colicanis 209318.</title>
        <authorList>
            <consortium name="The Broad Institute Genome Sequencing Platform"/>
            <person name="Earl A."/>
            <person name="Ward D."/>
            <person name="Feldgarden M."/>
            <person name="Gevers D."/>
            <person name="Courvalin P."/>
            <person name="Lambert T."/>
            <person name="Walker B."/>
            <person name="Young S.K."/>
            <person name="Zeng Q."/>
            <person name="Gargeya S."/>
            <person name="Fitzgerald M."/>
            <person name="Haas B."/>
            <person name="Abouelleil A."/>
            <person name="Alvarado L."/>
            <person name="Arachchi H.M."/>
            <person name="Berlin A.M."/>
            <person name="Chapman S.B."/>
            <person name="Dewar J."/>
            <person name="Goldberg J."/>
            <person name="Griggs A."/>
            <person name="Gujja S."/>
            <person name="Hansen M."/>
            <person name="Howarth C."/>
            <person name="Imamovic A."/>
            <person name="Larimer J."/>
            <person name="McCowan C."/>
            <person name="Murphy C."/>
            <person name="Neiman D."/>
            <person name="Pearson M."/>
            <person name="Priest M."/>
            <person name="Roberts A."/>
            <person name="Saif S."/>
            <person name="Shea T."/>
            <person name="Sisk P."/>
            <person name="Sykes S."/>
            <person name="Wortman J."/>
            <person name="Nusbaum C."/>
            <person name="Birren B."/>
        </authorList>
    </citation>
    <scope>NUCLEOTIDE SEQUENCE [LARGE SCALE GENOMIC DNA]</scope>
    <source>
        <strain evidence="2 3">209318</strain>
    </source>
</reference>
<dbReference type="PATRIC" id="fig|999411.4.peg.3030"/>
<dbReference type="InterPro" id="IPR000182">
    <property type="entry name" value="GNAT_dom"/>
</dbReference>
<dbReference type="PANTHER" id="PTHR43415:SF3">
    <property type="entry name" value="GNAT-FAMILY ACETYLTRANSFERASE"/>
    <property type="match status" value="1"/>
</dbReference>
<dbReference type="Proteomes" id="UP000013097">
    <property type="component" value="Unassembled WGS sequence"/>
</dbReference>
<gene>
    <name evidence="2" type="ORF">HMPREF1092_03118</name>
</gene>
<dbReference type="eggNOG" id="COG0456">
    <property type="taxonomic scope" value="Bacteria"/>
</dbReference>
<evidence type="ECO:0000313" key="2">
    <source>
        <dbReference type="EMBL" id="ENY99981.1"/>
    </source>
</evidence>
<sequence length="168" mass="19478">MGGEILRIRRAKIGDSKKFLDMLLKLDNETEYMLYEAGERPRDESRVKEIIRNSMEEDLVLVVKDNKDIVGFISAQRGRLNRIRHSAYIVVGLRKAYRGKGIGTELFKKVDLWAKEEGITRLELTVLANNYIGKKLYKKMGFEVEGLKKKSMCINGEYVDEYCMAKLY</sequence>
<evidence type="ECO:0000259" key="1">
    <source>
        <dbReference type="PROSITE" id="PS51186"/>
    </source>
</evidence>